<gene>
    <name evidence="2" type="ORF">DW787_08170</name>
</gene>
<dbReference type="RefSeq" id="WP_118272418.1">
    <property type="nucleotide sequence ID" value="NZ_QSJI01000015.1"/>
</dbReference>
<keyword evidence="1" id="KW-0732">Signal</keyword>
<feature type="chain" id="PRO_5019521236" evidence="1">
    <location>
        <begin position="27"/>
        <end position="206"/>
    </location>
</feature>
<evidence type="ECO:0000313" key="3">
    <source>
        <dbReference type="Proteomes" id="UP000286050"/>
    </source>
</evidence>
<evidence type="ECO:0000313" key="2">
    <source>
        <dbReference type="EMBL" id="RHD53970.1"/>
    </source>
</evidence>
<name>A0A414FT86_9ACTN</name>
<reference evidence="2 3" key="1">
    <citation type="submission" date="2018-08" db="EMBL/GenBank/DDBJ databases">
        <title>A genome reference for cultivated species of the human gut microbiota.</title>
        <authorList>
            <person name="Zou Y."/>
            <person name="Xue W."/>
            <person name="Luo G."/>
        </authorList>
    </citation>
    <scope>NUCLEOTIDE SEQUENCE [LARGE SCALE GENOMIC DNA]</scope>
    <source>
        <strain evidence="2 3">AM30-5LB</strain>
    </source>
</reference>
<evidence type="ECO:0000256" key="1">
    <source>
        <dbReference type="SAM" id="SignalP"/>
    </source>
</evidence>
<proteinExistence type="predicted"/>
<comment type="caution">
    <text evidence="2">The sequence shown here is derived from an EMBL/GenBank/DDBJ whole genome shotgun (WGS) entry which is preliminary data.</text>
</comment>
<dbReference type="Proteomes" id="UP000286050">
    <property type="component" value="Unassembled WGS sequence"/>
</dbReference>
<organism evidence="2 3">
    <name type="scientific">Collinsella intestinalis</name>
    <dbReference type="NCBI Taxonomy" id="147207"/>
    <lineage>
        <taxon>Bacteria</taxon>
        <taxon>Bacillati</taxon>
        <taxon>Actinomycetota</taxon>
        <taxon>Coriobacteriia</taxon>
        <taxon>Coriobacteriales</taxon>
        <taxon>Coriobacteriaceae</taxon>
        <taxon>Collinsella</taxon>
    </lineage>
</organism>
<protein>
    <submittedName>
        <fullName evidence="2">Uncharacterized protein</fullName>
    </submittedName>
</protein>
<accession>A0A414FT86</accession>
<feature type="signal peptide" evidence="1">
    <location>
        <begin position="1"/>
        <end position="26"/>
    </location>
</feature>
<dbReference type="EMBL" id="QSJI01000015">
    <property type="protein sequence ID" value="RHD53970.1"/>
    <property type="molecule type" value="Genomic_DNA"/>
</dbReference>
<dbReference type="AlphaFoldDB" id="A0A414FT86"/>
<sequence length="206" mass="20984">MHSIMRKATASLMIAAALTQSSVPFAAAQANPETTIVEDSAGVKVIEGDGASSVLSTVEDESRRIVSVVDLSTGERNEIVLDKSSGTITSTYTGETINAEATTSGGATARSTRAAKKSTVYKYSWKQIRDLVGGAGGVAGIVAGIMALTGVGAVSAPVVAAIAGIIGGIGSVIPDDPNHGIKVTVQNNNNPLPQSPQKTITSVWVY</sequence>